<dbReference type="GO" id="GO:0055085">
    <property type="term" value="P:transmembrane transport"/>
    <property type="evidence" value="ECO:0007669"/>
    <property type="project" value="InterPro"/>
</dbReference>
<dbReference type="STRING" id="28442.SAMN05443574_13114"/>
<feature type="transmembrane region" description="Helical" evidence="10">
    <location>
        <begin position="12"/>
        <end position="30"/>
    </location>
</feature>
<evidence type="ECO:0000256" key="3">
    <source>
        <dbReference type="ARBA" id="ARBA00022448"/>
    </source>
</evidence>
<dbReference type="InterPro" id="IPR000515">
    <property type="entry name" value="MetI-like"/>
</dbReference>
<feature type="domain" description="ABC transmembrane type-1" evidence="11">
    <location>
        <begin position="70"/>
        <end position="282"/>
    </location>
</feature>
<dbReference type="EMBL" id="FNOF01000031">
    <property type="protein sequence ID" value="SDX33347.1"/>
    <property type="molecule type" value="Genomic_DNA"/>
</dbReference>
<dbReference type="PROSITE" id="PS50928">
    <property type="entry name" value="ABC_TM1"/>
    <property type="match status" value="1"/>
</dbReference>
<organism evidence="12 13">
    <name type="scientific">Haloarcula vallismortis</name>
    <name type="common">Halobacterium vallismortis</name>
    <dbReference type="NCBI Taxonomy" id="28442"/>
    <lineage>
        <taxon>Archaea</taxon>
        <taxon>Methanobacteriati</taxon>
        <taxon>Methanobacteriota</taxon>
        <taxon>Stenosarchaea group</taxon>
        <taxon>Halobacteria</taxon>
        <taxon>Halobacteriales</taxon>
        <taxon>Haloarculaceae</taxon>
        <taxon>Haloarcula</taxon>
    </lineage>
</organism>
<evidence type="ECO:0000259" key="11">
    <source>
        <dbReference type="PROSITE" id="PS50928"/>
    </source>
</evidence>
<dbReference type="Proteomes" id="UP000182573">
    <property type="component" value="Unassembled WGS sequence"/>
</dbReference>
<dbReference type="CDD" id="cd06261">
    <property type="entry name" value="TM_PBP2"/>
    <property type="match status" value="1"/>
</dbReference>
<comment type="similarity">
    <text evidence="10">Belongs to the binding-protein-dependent transport system permease family.</text>
</comment>
<comment type="subunit">
    <text evidence="2">The complex is composed of two ATP-binding proteins (UgpC), two transmembrane proteins (UgpA and UgpE) and a solute-binding protein (UgpB).</text>
</comment>
<evidence type="ECO:0000256" key="7">
    <source>
        <dbReference type="ARBA" id="ARBA00022989"/>
    </source>
</evidence>
<comment type="subcellular location">
    <subcellularLocation>
        <location evidence="1">Cell inner membrane</location>
        <topology evidence="1">Multi-pass membrane protein</topology>
    </subcellularLocation>
    <subcellularLocation>
        <location evidence="10">Cell membrane</location>
        <topology evidence="10">Multi-pass membrane protein</topology>
    </subcellularLocation>
</comment>
<feature type="transmembrane region" description="Helical" evidence="10">
    <location>
        <begin position="204"/>
        <end position="226"/>
    </location>
</feature>
<keyword evidence="5" id="KW-0997">Cell inner membrane</keyword>
<dbReference type="PANTHER" id="PTHR43227:SF9">
    <property type="entry name" value="SN-GLYCEROL-3-PHOSPHATE TRANSPORT SYSTEM PERMEASE PROTEIN UGPA"/>
    <property type="match status" value="1"/>
</dbReference>
<dbReference type="GO" id="GO:0005886">
    <property type="term" value="C:plasma membrane"/>
    <property type="evidence" value="ECO:0007669"/>
    <property type="project" value="UniProtKB-SubCell"/>
</dbReference>
<gene>
    <name evidence="12" type="ORF">SAMN05443574_13114</name>
</gene>
<reference evidence="12 13" key="1">
    <citation type="submission" date="2016-10" db="EMBL/GenBank/DDBJ databases">
        <authorList>
            <person name="de Groot N.N."/>
        </authorList>
    </citation>
    <scope>NUCLEOTIDE SEQUENCE [LARGE SCALE GENOMIC DNA]</scope>
    <source>
        <strain evidence="12 13">DSM 3756</strain>
    </source>
</reference>
<evidence type="ECO:0000256" key="6">
    <source>
        <dbReference type="ARBA" id="ARBA00022692"/>
    </source>
</evidence>
<evidence type="ECO:0000256" key="5">
    <source>
        <dbReference type="ARBA" id="ARBA00022519"/>
    </source>
</evidence>
<evidence type="ECO:0000313" key="12">
    <source>
        <dbReference type="EMBL" id="SDX33347.1"/>
    </source>
</evidence>
<accession>A0A1H3AUK5</accession>
<keyword evidence="3 10" id="KW-0813">Transport</keyword>
<dbReference type="SUPFAM" id="SSF161098">
    <property type="entry name" value="MetI-like"/>
    <property type="match status" value="1"/>
</dbReference>
<dbReference type="PANTHER" id="PTHR43227">
    <property type="entry name" value="BLL4140 PROTEIN"/>
    <property type="match status" value="1"/>
</dbReference>
<evidence type="ECO:0000256" key="4">
    <source>
        <dbReference type="ARBA" id="ARBA00022475"/>
    </source>
</evidence>
<evidence type="ECO:0000256" key="9">
    <source>
        <dbReference type="ARBA" id="ARBA00040780"/>
    </source>
</evidence>
<keyword evidence="6 10" id="KW-0812">Transmembrane</keyword>
<evidence type="ECO:0000256" key="2">
    <source>
        <dbReference type="ARBA" id="ARBA00011557"/>
    </source>
</evidence>
<evidence type="ECO:0000256" key="1">
    <source>
        <dbReference type="ARBA" id="ARBA00004429"/>
    </source>
</evidence>
<proteinExistence type="inferred from homology"/>
<evidence type="ECO:0000256" key="10">
    <source>
        <dbReference type="RuleBase" id="RU363032"/>
    </source>
</evidence>
<protein>
    <recommendedName>
        <fullName evidence="9">sn-glycerol-3-phosphate transport system permease protein UgpA</fullName>
    </recommendedName>
</protein>
<sequence length="294" mass="32331">MSTREVFTDRLQAGVLLLPTMVVSLLFLYYPTVRAVGLSFYRASLARGDVFVGLENYRRLASSPEYLRSLLVSVLFAACVVVGVMAVALCVSFLIHEIDVGKGVYLVAVIWPYALPPAVAGLVFLFIAHPNIGIFTSYIETLGVDVNWFSNGPQAFVVVLIAAVWKQVGYNVIFMTAALGNVPESLTETAELDGVSRTQRLLRVYVPIISPTLVFLVIMNTIYGFFGTFAMIDLMTKGGPAGATNILIYDLYRTAFQFYEFGFASAKSVVLFVAVGLLMYGQFRLSDRYAYYGG</sequence>
<evidence type="ECO:0000256" key="8">
    <source>
        <dbReference type="ARBA" id="ARBA00023136"/>
    </source>
</evidence>
<dbReference type="InterPro" id="IPR050809">
    <property type="entry name" value="UgpAE/MalFG_permease"/>
</dbReference>
<keyword evidence="7 10" id="KW-1133">Transmembrane helix</keyword>
<feature type="transmembrane region" description="Helical" evidence="10">
    <location>
        <begin position="104"/>
        <end position="128"/>
    </location>
</feature>
<evidence type="ECO:0000313" key="13">
    <source>
        <dbReference type="Proteomes" id="UP000182573"/>
    </source>
</evidence>
<keyword evidence="4" id="KW-1003">Cell membrane</keyword>
<feature type="transmembrane region" description="Helical" evidence="10">
    <location>
        <begin position="261"/>
        <end position="280"/>
    </location>
</feature>
<dbReference type="RefSeq" id="WP_004514869.1">
    <property type="nucleotide sequence ID" value="NZ_FNOF01000031.1"/>
</dbReference>
<name>A0A1H3AUK5_HALVA</name>
<dbReference type="AlphaFoldDB" id="A0A1H3AUK5"/>
<dbReference type="Gene3D" id="1.10.3720.10">
    <property type="entry name" value="MetI-like"/>
    <property type="match status" value="1"/>
</dbReference>
<feature type="transmembrane region" description="Helical" evidence="10">
    <location>
        <begin position="70"/>
        <end position="95"/>
    </location>
</feature>
<dbReference type="Pfam" id="PF00528">
    <property type="entry name" value="BPD_transp_1"/>
    <property type="match status" value="1"/>
</dbReference>
<keyword evidence="8 10" id="KW-0472">Membrane</keyword>
<feature type="transmembrane region" description="Helical" evidence="10">
    <location>
        <begin position="148"/>
        <end position="165"/>
    </location>
</feature>
<dbReference type="InterPro" id="IPR035906">
    <property type="entry name" value="MetI-like_sf"/>
</dbReference>